<dbReference type="PANTHER" id="PTHR45749">
    <property type="match status" value="1"/>
</dbReference>
<organism evidence="1 2">
    <name type="scientific">Nephila pilipes</name>
    <name type="common">Giant wood spider</name>
    <name type="synonym">Nephila maculata</name>
    <dbReference type="NCBI Taxonomy" id="299642"/>
    <lineage>
        <taxon>Eukaryota</taxon>
        <taxon>Metazoa</taxon>
        <taxon>Ecdysozoa</taxon>
        <taxon>Arthropoda</taxon>
        <taxon>Chelicerata</taxon>
        <taxon>Arachnida</taxon>
        <taxon>Araneae</taxon>
        <taxon>Araneomorphae</taxon>
        <taxon>Entelegynae</taxon>
        <taxon>Araneoidea</taxon>
        <taxon>Nephilidae</taxon>
        <taxon>Nephila</taxon>
    </lineage>
</organism>
<protein>
    <submittedName>
        <fullName evidence="1">Uncharacterized protein</fullName>
    </submittedName>
</protein>
<dbReference type="EMBL" id="BMAW01037731">
    <property type="protein sequence ID" value="GFU49628.1"/>
    <property type="molecule type" value="Genomic_DNA"/>
</dbReference>
<sequence>MMFCFKPELEKVLTRKLINVSLLAVVMYTTKGLSKIDQLSVIFRYILITEYDDVPKEIRICEFFSGFTSVADYAALELNTDIFDSVEKEGIDLSKCREQDHHRASAMSGAFGGLQALINE</sequence>
<dbReference type="Proteomes" id="UP000887013">
    <property type="component" value="Unassembled WGS sequence"/>
</dbReference>
<proteinExistence type="predicted"/>
<dbReference type="AlphaFoldDB" id="A0A8X6UTL6"/>
<reference evidence="1" key="1">
    <citation type="submission" date="2020-08" db="EMBL/GenBank/DDBJ databases">
        <title>Multicomponent nature underlies the extraordinary mechanical properties of spider dragline silk.</title>
        <authorList>
            <person name="Kono N."/>
            <person name="Nakamura H."/>
            <person name="Mori M."/>
            <person name="Yoshida Y."/>
            <person name="Ohtoshi R."/>
            <person name="Malay A.D."/>
            <person name="Moran D.A.P."/>
            <person name="Tomita M."/>
            <person name="Numata K."/>
            <person name="Arakawa K."/>
        </authorList>
    </citation>
    <scope>NUCLEOTIDE SEQUENCE</scope>
</reference>
<gene>
    <name evidence="1" type="ORF">NPIL_428411</name>
</gene>
<evidence type="ECO:0000313" key="1">
    <source>
        <dbReference type="EMBL" id="GFU49628.1"/>
    </source>
</evidence>
<name>A0A8X6UTL6_NEPPI</name>
<dbReference type="PANTHER" id="PTHR45749:SF37">
    <property type="entry name" value="OS05G0311600 PROTEIN"/>
    <property type="match status" value="1"/>
</dbReference>
<dbReference type="OrthoDB" id="6516454at2759"/>
<comment type="caution">
    <text evidence="1">The sequence shown here is derived from an EMBL/GenBank/DDBJ whole genome shotgun (WGS) entry which is preliminary data.</text>
</comment>
<evidence type="ECO:0000313" key="2">
    <source>
        <dbReference type="Proteomes" id="UP000887013"/>
    </source>
</evidence>
<keyword evidence="2" id="KW-1185">Reference proteome</keyword>
<accession>A0A8X6UTL6</accession>